<gene>
    <name evidence="2" type="primary">PCMP-H82_4</name>
    <name evidence="2" type="ORF">CFP56_040527</name>
</gene>
<dbReference type="EMBL" id="PKMF04000081">
    <property type="protein sequence ID" value="KAK7851976.1"/>
    <property type="molecule type" value="Genomic_DNA"/>
</dbReference>
<evidence type="ECO:0000313" key="3">
    <source>
        <dbReference type="Proteomes" id="UP000237347"/>
    </source>
</evidence>
<keyword evidence="1" id="KW-0677">Repeat</keyword>
<proteinExistence type="predicted"/>
<dbReference type="GO" id="GO:0009451">
    <property type="term" value="P:RNA modification"/>
    <property type="evidence" value="ECO:0007669"/>
    <property type="project" value="InterPro"/>
</dbReference>
<dbReference type="GO" id="GO:0003723">
    <property type="term" value="F:RNA binding"/>
    <property type="evidence" value="ECO:0007669"/>
    <property type="project" value="InterPro"/>
</dbReference>
<name>A0AAW0LNV1_QUESU</name>
<dbReference type="AlphaFoldDB" id="A0AAW0LNV1"/>
<evidence type="ECO:0000313" key="2">
    <source>
        <dbReference type="EMBL" id="KAK7851976.1"/>
    </source>
</evidence>
<dbReference type="PANTHER" id="PTHR47926:SF537">
    <property type="entry name" value="PENTACOTRIPEPTIDE-REPEAT REGION OF PRORP DOMAIN-CONTAINING PROTEIN"/>
    <property type="match status" value="1"/>
</dbReference>
<evidence type="ECO:0000256" key="1">
    <source>
        <dbReference type="ARBA" id="ARBA00022737"/>
    </source>
</evidence>
<dbReference type="InterPro" id="IPR002885">
    <property type="entry name" value="PPR_rpt"/>
</dbReference>
<dbReference type="InterPro" id="IPR011990">
    <property type="entry name" value="TPR-like_helical_dom_sf"/>
</dbReference>
<dbReference type="InterPro" id="IPR046960">
    <property type="entry name" value="PPR_At4g14850-like_plant"/>
</dbReference>
<dbReference type="PANTHER" id="PTHR47926">
    <property type="entry name" value="PENTATRICOPEPTIDE REPEAT-CONTAINING PROTEIN"/>
    <property type="match status" value="1"/>
</dbReference>
<dbReference type="Gene3D" id="1.25.40.10">
    <property type="entry name" value="Tetratricopeptide repeat domain"/>
    <property type="match status" value="1"/>
</dbReference>
<organism evidence="2 3">
    <name type="scientific">Quercus suber</name>
    <name type="common">Cork oak</name>
    <dbReference type="NCBI Taxonomy" id="58331"/>
    <lineage>
        <taxon>Eukaryota</taxon>
        <taxon>Viridiplantae</taxon>
        <taxon>Streptophyta</taxon>
        <taxon>Embryophyta</taxon>
        <taxon>Tracheophyta</taxon>
        <taxon>Spermatophyta</taxon>
        <taxon>Magnoliopsida</taxon>
        <taxon>eudicotyledons</taxon>
        <taxon>Gunneridae</taxon>
        <taxon>Pentapetalae</taxon>
        <taxon>rosids</taxon>
        <taxon>fabids</taxon>
        <taxon>Fagales</taxon>
        <taxon>Fagaceae</taxon>
        <taxon>Quercus</taxon>
    </lineage>
</organism>
<accession>A0AAW0LNV1</accession>
<comment type="caution">
    <text evidence="2">The sequence shown here is derived from an EMBL/GenBank/DDBJ whole genome shotgun (WGS) entry which is preliminary data.</text>
</comment>
<protein>
    <submittedName>
        <fullName evidence="2">Pentatricopeptide repeat-containing protein</fullName>
    </submittedName>
</protein>
<dbReference type="Proteomes" id="UP000237347">
    <property type="component" value="Unassembled WGS sequence"/>
</dbReference>
<dbReference type="Pfam" id="PF01535">
    <property type="entry name" value="PPR"/>
    <property type="match status" value="2"/>
</dbReference>
<sequence length="97" mass="10722">MVVKTFLGVHCACVHGGLVSEGKEYFRRMSEEFGITPLIQHHGCMVDLFGRAGLIQEARNLVNSMPMDPDVPVWGALLSGSRMHGNIETREIALIEN</sequence>
<reference evidence="2 3" key="1">
    <citation type="journal article" date="2018" name="Sci. Data">
        <title>The draft genome sequence of cork oak.</title>
        <authorList>
            <person name="Ramos A.M."/>
            <person name="Usie A."/>
            <person name="Barbosa P."/>
            <person name="Barros P.M."/>
            <person name="Capote T."/>
            <person name="Chaves I."/>
            <person name="Simoes F."/>
            <person name="Abreu I."/>
            <person name="Carrasquinho I."/>
            <person name="Faro C."/>
            <person name="Guimaraes J.B."/>
            <person name="Mendonca D."/>
            <person name="Nobrega F."/>
            <person name="Rodrigues L."/>
            <person name="Saibo N.J.M."/>
            <person name="Varela M.C."/>
            <person name="Egas C."/>
            <person name="Matos J."/>
            <person name="Miguel C.M."/>
            <person name="Oliveira M.M."/>
            <person name="Ricardo C.P."/>
            <person name="Goncalves S."/>
        </authorList>
    </citation>
    <scope>NUCLEOTIDE SEQUENCE [LARGE SCALE GENOMIC DNA]</scope>
    <source>
        <strain evidence="3">cv. HL8</strain>
    </source>
</reference>
<keyword evidence="3" id="KW-1185">Reference proteome</keyword>